<sequence length="140" mass="16045">MDASSPATSKVLHQTQLRKYFVAANDGHELTTVVEPNTKTYFNATETTGSGSDDENITPSWHNETTMTISGTPEKAKKLQQRKAKSIKKTLIQEEEQEEDDEETKAYKQRLRNQPRKVYNDDEPKLKQTLIVNKDFSNRI</sequence>
<name>A0A814YLT2_9BILA</name>
<evidence type="ECO:0000313" key="2">
    <source>
        <dbReference type="EMBL" id="CAF1230366.1"/>
    </source>
</evidence>
<protein>
    <submittedName>
        <fullName evidence="2">Uncharacterized protein</fullName>
    </submittedName>
</protein>
<dbReference type="AlphaFoldDB" id="A0A814YLT2"/>
<accession>A0A814YLT2</accession>
<feature type="region of interest" description="Disordered" evidence="1">
    <location>
        <begin position="42"/>
        <end position="122"/>
    </location>
</feature>
<evidence type="ECO:0000313" key="4">
    <source>
        <dbReference type="Proteomes" id="UP000663854"/>
    </source>
</evidence>
<feature type="compositionally biased region" description="Basic residues" evidence="1">
    <location>
        <begin position="78"/>
        <end position="88"/>
    </location>
</feature>
<evidence type="ECO:0000313" key="5">
    <source>
        <dbReference type="Proteomes" id="UP000663870"/>
    </source>
</evidence>
<organism evidence="2 4">
    <name type="scientific">Rotaria sordida</name>
    <dbReference type="NCBI Taxonomy" id="392033"/>
    <lineage>
        <taxon>Eukaryota</taxon>
        <taxon>Metazoa</taxon>
        <taxon>Spiralia</taxon>
        <taxon>Gnathifera</taxon>
        <taxon>Rotifera</taxon>
        <taxon>Eurotatoria</taxon>
        <taxon>Bdelloidea</taxon>
        <taxon>Philodinida</taxon>
        <taxon>Philodinidae</taxon>
        <taxon>Rotaria</taxon>
    </lineage>
</organism>
<feature type="compositionally biased region" description="Polar residues" evidence="1">
    <location>
        <begin position="42"/>
        <end position="71"/>
    </location>
</feature>
<dbReference type="EMBL" id="CAJNOL010002568">
    <property type="protein sequence ID" value="CAF1512372.1"/>
    <property type="molecule type" value="Genomic_DNA"/>
</dbReference>
<feature type="compositionally biased region" description="Acidic residues" evidence="1">
    <location>
        <begin position="93"/>
        <end position="103"/>
    </location>
</feature>
<dbReference type="EMBL" id="CAJNOH010001564">
    <property type="protein sequence ID" value="CAF1230366.1"/>
    <property type="molecule type" value="Genomic_DNA"/>
</dbReference>
<dbReference type="Proteomes" id="UP000663870">
    <property type="component" value="Unassembled WGS sequence"/>
</dbReference>
<evidence type="ECO:0000313" key="3">
    <source>
        <dbReference type="EMBL" id="CAF1512372.1"/>
    </source>
</evidence>
<reference evidence="2" key="1">
    <citation type="submission" date="2021-02" db="EMBL/GenBank/DDBJ databases">
        <authorList>
            <person name="Nowell W R."/>
        </authorList>
    </citation>
    <scope>NUCLEOTIDE SEQUENCE</scope>
</reference>
<dbReference type="Proteomes" id="UP000663854">
    <property type="component" value="Unassembled WGS sequence"/>
</dbReference>
<keyword evidence="5" id="KW-1185">Reference proteome</keyword>
<proteinExistence type="predicted"/>
<comment type="caution">
    <text evidence="2">The sequence shown here is derived from an EMBL/GenBank/DDBJ whole genome shotgun (WGS) entry which is preliminary data.</text>
</comment>
<gene>
    <name evidence="3" type="ORF">JXQ802_LOCUS41071</name>
    <name evidence="2" type="ORF">PYM288_LOCUS26349</name>
</gene>
<evidence type="ECO:0000256" key="1">
    <source>
        <dbReference type="SAM" id="MobiDB-lite"/>
    </source>
</evidence>